<dbReference type="GO" id="GO:0001508">
    <property type="term" value="P:action potential"/>
    <property type="evidence" value="ECO:0007669"/>
    <property type="project" value="TreeGrafter"/>
</dbReference>
<sequence>MTSHPNPSGTAQTDTRFQRFRAGVRRLYYGMTPGAQRWRLALLTFDIVTITYFVISSMLDPNRSNHIADYLIATVLTADYLLRLAAAHRPVRAAFEFTAVTDLVVILSLLASAFIENLAFLRVVRMLRLLRSYHLLKELRDASAFFRRNEEIIQSAINLVVFVFVVTAIVYVAEAHRNPEINTYLDALYYTVTTLTTTGFGDITMTDSFGRFLTVVIMIFGVGLFLRLVQTIFRPQKINYTCPDCGLSRHDPDAVHCKHCGRTIHIPTEGE</sequence>
<evidence type="ECO:0000259" key="9">
    <source>
        <dbReference type="Pfam" id="PF07885"/>
    </source>
</evidence>
<dbReference type="PRINTS" id="PR01463">
    <property type="entry name" value="EAGCHANLFMLY"/>
</dbReference>
<dbReference type="AlphaFoldDB" id="A0A838Y0T3"/>
<evidence type="ECO:0000256" key="5">
    <source>
        <dbReference type="ARBA" id="ARBA00023065"/>
    </source>
</evidence>
<feature type="domain" description="Potassium channel" evidence="9">
    <location>
        <begin position="160"/>
        <end position="233"/>
    </location>
</feature>
<evidence type="ECO:0000256" key="6">
    <source>
        <dbReference type="ARBA" id="ARBA00023136"/>
    </source>
</evidence>
<organism evidence="10 11">
    <name type="scientific">Stappia taiwanensis</name>
    <dbReference type="NCBI Taxonomy" id="992267"/>
    <lineage>
        <taxon>Bacteria</taxon>
        <taxon>Pseudomonadati</taxon>
        <taxon>Pseudomonadota</taxon>
        <taxon>Alphaproteobacteria</taxon>
        <taxon>Hyphomicrobiales</taxon>
        <taxon>Stappiaceae</taxon>
        <taxon>Stappia</taxon>
    </lineage>
</organism>
<dbReference type="Pfam" id="PF07885">
    <property type="entry name" value="Ion_trans_2"/>
    <property type="match status" value="1"/>
</dbReference>
<dbReference type="SUPFAM" id="SSF81324">
    <property type="entry name" value="Voltage-gated potassium channels"/>
    <property type="match status" value="1"/>
</dbReference>
<feature type="transmembrane region" description="Helical" evidence="8">
    <location>
        <begin position="209"/>
        <end position="229"/>
    </location>
</feature>
<dbReference type="InterPro" id="IPR003938">
    <property type="entry name" value="K_chnl_volt-dep_EAG/ELK/ERG"/>
</dbReference>
<keyword evidence="2" id="KW-0813">Transport</keyword>
<evidence type="ECO:0000256" key="2">
    <source>
        <dbReference type="ARBA" id="ARBA00022448"/>
    </source>
</evidence>
<dbReference type="InterPro" id="IPR013099">
    <property type="entry name" value="K_chnl_dom"/>
</dbReference>
<evidence type="ECO:0000313" key="11">
    <source>
        <dbReference type="Proteomes" id="UP000559404"/>
    </source>
</evidence>
<keyword evidence="4 8" id="KW-1133">Transmembrane helix</keyword>
<dbReference type="PANTHER" id="PTHR11537:SF254">
    <property type="entry name" value="POTASSIUM VOLTAGE-GATED CHANNEL PROTEIN SHAB"/>
    <property type="match status" value="1"/>
</dbReference>
<dbReference type="Proteomes" id="UP000559404">
    <property type="component" value="Unassembled WGS sequence"/>
</dbReference>
<feature type="transmembrane region" description="Helical" evidence="8">
    <location>
        <begin position="38"/>
        <end position="55"/>
    </location>
</feature>
<reference evidence="10 11" key="2">
    <citation type="submission" date="2020-08" db="EMBL/GenBank/DDBJ databases">
        <title>Stappia taiwanensis sp. nov., isolated from a coastal thermal spring.</title>
        <authorList>
            <person name="Kampfer P."/>
        </authorList>
    </citation>
    <scope>NUCLEOTIDE SEQUENCE [LARGE SCALE GENOMIC DNA]</scope>
    <source>
        <strain evidence="10 11">DSM 23284</strain>
    </source>
</reference>
<reference evidence="10 11" key="1">
    <citation type="submission" date="2020-07" db="EMBL/GenBank/DDBJ databases">
        <authorList>
            <person name="Li M."/>
        </authorList>
    </citation>
    <scope>NUCLEOTIDE SEQUENCE [LARGE SCALE GENOMIC DNA]</scope>
    <source>
        <strain evidence="10 11">DSM 23284</strain>
    </source>
</reference>
<keyword evidence="7" id="KW-0407">Ion channel</keyword>
<feature type="transmembrane region" description="Helical" evidence="8">
    <location>
        <begin position="97"/>
        <end position="121"/>
    </location>
</feature>
<keyword evidence="5" id="KW-0406">Ion transport</keyword>
<feature type="transmembrane region" description="Helical" evidence="8">
    <location>
        <begin position="156"/>
        <end position="173"/>
    </location>
</feature>
<evidence type="ECO:0000313" key="10">
    <source>
        <dbReference type="EMBL" id="MBA4612570.1"/>
    </source>
</evidence>
<keyword evidence="6 8" id="KW-0472">Membrane</keyword>
<evidence type="ECO:0000256" key="4">
    <source>
        <dbReference type="ARBA" id="ARBA00022989"/>
    </source>
</evidence>
<keyword evidence="11" id="KW-1185">Reference proteome</keyword>
<comment type="caution">
    <text evidence="10">The sequence shown here is derived from an EMBL/GenBank/DDBJ whole genome shotgun (WGS) entry which is preliminary data.</text>
</comment>
<evidence type="ECO:0000256" key="3">
    <source>
        <dbReference type="ARBA" id="ARBA00022692"/>
    </source>
</evidence>
<dbReference type="InterPro" id="IPR027359">
    <property type="entry name" value="Volt_channel_dom_sf"/>
</dbReference>
<gene>
    <name evidence="10" type="ORF">H1W37_12965</name>
</gene>
<dbReference type="GO" id="GO:0005249">
    <property type="term" value="F:voltage-gated potassium channel activity"/>
    <property type="evidence" value="ECO:0007669"/>
    <property type="project" value="InterPro"/>
</dbReference>
<accession>A0A838Y0T3</accession>
<dbReference type="PANTHER" id="PTHR11537">
    <property type="entry name" value="VOLTAGE-GATED POTASSIUM CHANNEL"/>
    <property type="match status" value="1"/>
</dbReference>
<dbReference type="EMBL" id="JACEON010000012">
    <property type="protein sequence ID" value="MBA4612570.1"/>
    <property type="molecule type" value="Genomic_DNA"/>
</dbReference>
<evidence type="ECO:0000256" key="8">
    <source>
        <dbReference type="SAM" id="Phobius"/>
    </source>
</evidence>
<dbReference type="GO" id="GO:0008076">
    <property type="term" value="C:voltage-gated potassium channel complex"/>
    <property type="evidence" value="ECO:0007669"/>
    <property type="project" value="InterPro"/>
</dbReference>
<name>A0A838Y0T3_9HYPH</name>
<dbReference type="Gene3D" id="1.10.287.70">
    <property type="match status" value="1"/>
</dbReference>
<comment type="subcellular location">
    <subcellularLocation>
        <location evidence="1">Membrane</location>
        <topology evidence="1">Multi-pass membrane protein</topology>
    </subcellularLocation>
</comment>
<dbReference type="RefSeq" id="WP_181760772.1">
    <property type="nucleotide sequence ID" value="NZ_BMCR01000003.1"/>
</dbReference>
<proteinExistence type="predicted"/>
<keyword evidence="3 8" id="KW-0812">Transmembrane</keyword>
<evidence type="ECO:0000256" key="1">
    <source>
        <dbReference type="ARBA" id="ARBA00004141"/>
    </source>
</evidence>
<protein>
    <submittedName>
        <fullName evidence="10">Ion transporter</fullName>
    </submittedName>
</protein>
<dbReference type="Gene3D" id="1.20.120.350">
    <property type="entry name" value="Voltage-gated potassium channels. Chain C"/>
    <property type="match status" value="1"/>
</dbReference>
<evidence type="ECO:0000256" key="7">
    <source>
        <dbReference type="ARBA" id="ARBA00023303"/>
    </source>
</evidence>
<dbReference type="InterPro" id="IPR028325">
    <property type="entry name" value="VG_K_chnl"/>
</dbReference>